<keyword evidence="2 6" id="KW-0489">Methyltransferase</keyword>
<evidence type="ECO:0000313" key="7">
    <source>
        <dbReference type="Proteomes" id="UP000249782"/>
    </source>
</evidence>
<dbReference type="CDD" id="cd18093">
    <property type="entry name" value="SpoU-like_TrmJ"/>
    <property type="match status" value="1"/>
</dbReference>
<sequence length="240" mass="27119">MEQEKIKKLEKNIIVVFVEPETPGNIGFIARAMKNFGLKKLVLINPCKLNDEAYLHAMHATDILENSITFRSIQEMLEELSPDFIVGTTGVPGGSYKIERIPLRPEQFAKALNTKAKIAILFGREGNGLTNEEIRECDIIVSIPTSQEYPIMNVSHAAAIIFYEIFKKRDYNREGVEEASGLEKRLLVSDMEDIISSLALPDHKKRVALRAFKNLIGRAFITGREAHTLKGILRRIKNKL</sequence>
<evidence type="ECO:0000259" key="5">
    <source>
        <dbReference type="Pfam" id="PF00588"/>
    </source>
</evidence>
<comment type="caution">
    <text evidence="6">The sequence shown here is derived from an EMBL/GenBank/DDBJ whole genome shotgun (WGS) entry which is preliminary data.</text>
</comment>
<organism evidence="6 7">
    <name type="scientific">Methanothermobacter tenebrarum</name>
    <dbReference type="NCBI Taxonomy" id="680118"/>
    <lineage>
        <taxon>Archaea</taxon>
        <taxon>Methanobacteriati</taxon>
        <taxon>Methanobacteriota</taxon>
        <taxon>Methanomada group</taxon>
        <taxon>Methanobacteria</taxon>
        <taxon>Methanobacteriales</taxon>
        <taxon>Methanobacteriaceae</taxon>
        <taxon>Methanothermobacter</taxon>
    </lineage>
</organism>
<dbReference type="PANTHER" id="PTHR42786">
    <property type="entry name" value="TRNA/RRNA METHYLTRANSFERASE"/>
    <property type="match status" value="1"/>
</dbReference>
<dbReference type="GO" id="GO:0003723">
    <property type="term" value="F:RNA binding"/>
    <property type="evidence" value="ECO:0007669"/>
    <property type="project" value="InterPro"/>
</dbReference>
<dbReference type="InterPro" id="IPR029028">
    <property type="entry name" value="Alpha/beta_knot_MTases"/>
</dbReference>
<keyword evidence="7" id="KW-1185">Reference proteome</keyword>
<accession>A0A328PAV5</accession>
<dbReference type="RefSeq" id="WP_112093278.1">
    <property type="nucleotide sequence ID" value="NZ_QLOE01000001.1"/>
</dbReference>
<keyword evidence="3 6" id="KW-0808">Transferase</keyword>
<dbReference type="InterPro" id="IPR004384">
    <property type="entry name" value="RNA_MeTrfase_TrmJ/LasT"/>
</dbReference>
<dbReference type="Proteomes" id="UP000249782">
    <property type="component" value="Unassembled WGS sequence"/>
</dbReference>
<evidence type="ECO:0000256" key="3">
    <source>
        <dbReference type="ARBA" id="ARBA00022679"/>
    </source>
</evidence>
<evidence type="ECO:0000313" key="6">
    <source>
        <dbReference type="EMBL" id="RAO79968.1"/>
    </source>
</evidence>
<gene>
    <name evidence="6" type="ORF">DPC56_00100</name>
</gene>
<dbReference type="EMBL" id="QLOE01000001">
    <property type="protein sequence ID" value="RAO79968.1"/>
    <property type="molecule type" value="Genomic_DNA"/>
</dbReference>
<dbReference type="GO" id="GO:0002128">
    <property type="term" value="P:tRNA nucleoside ribose methylation"/>
    <property type="evidence" value="ECO:0007669"/>
    <property type="project" value="TreeGrafter"/>
</dbReference>
<feature type="domain" description="tRNA/rRNA methyltransferase SpoU type" evidence="5">
    <location>
        <begin position="13"/>
        <end position="163"/>
    </location>
</feature>
<dbReference type="GO" id="GO:0005829">
    <property type="term" value="C:cytosol"/>
    <property type="evidence" value="ECO:0007669"/>
    <property type="project" value="TreeGrafter"/>
</dbReference>
<evidence type="ECO:0000256" key="2">
    <source>
        <dbReference type="ARBA" id="ARBA00022603"/>
    </source>
</evidence>
<dbReference type="Pfam" id="PF00588">
    <property type="entry name" value="SpoU_methylase"/>
    <property type="match status" value="1"/>
</dbReference>
<dbReference type="InterPro" id="IPR029026">
    <property type="entry name" value="tRNA_m1G_MTases_N"/>
</dbReference>
<dbReference type="NCBIfam" id="TIGR00050">
    <property type="entry name" value="rRNA_methyl_1"/>
    <property type="match status" value="1"/>
</dbReference>
<evidence type="ECO:0000256" key="1">
    <source>
        <dbReference type="ARBA" id="ARBA00007228"/>
    </source>
</evidence>
<reference evidence="6 7" key="1">
    <citation type="submission" date="2018-06" db="EMBL/GenBank/DDBJ databases">
        <title>Draft genome sequence of hyperthermophilic methanogen Methanothermobacter tenebrarum sp. MCM-B 1447.</title>
        <authorList>
            <person name="Pore S.D."/>
            <person name="Dagar S."/>
            <person name="Dhakephalkar P.K."/>
        </authorList>
    </citation>
    <scope>NUCLEOTIDE SEQUENCE [LARGE SCALE GENOMIC DNA]</scope>
    <source>
        <strain evidence="6 7">MCM B 1447</strain>
    </source>
</reference>
<name>A0A328PAV5_9EURY</name>
<dbReference type="OrthoDB" id="372184at2157"/>
<dbReference type="PIRSF" id="PIRSF004808">
    <property type="entry name" value="LasT"/>
    <property type="match status" value="1"/>
</dbReference>
<dbReference type="SUPFAM" id="SSF75217">
    <property type="entry name" value="alpha/beta knot"/>
    <property type="match status" value="1"/>
</dbReference>
<protein>
    <submittedName>
        <fullName evidence="6">RNA methyltransferase</fullName>
    </submittedName>
</protein>
<dbReference type="AlphaFoldDB" id="A0A328PAV5"/>
<dbReference type="InterPro" id="IPR001537">
    <property type="entry name" value="SpoU_MeTrfase"/>
</dbReference>
<evidence type="ECO:0000256" key="4">
    <source>
        <dbReference type="ARBA" id="ARBA00022691"/>
    </source>
</evidence>
<dbReference type="PANTHER" id="PTHR42786:SF2">
    <property type="entry name" value="TRNA (CYTIDINE_URIDINE-2'-O-)-METHYLTRANSFERASE TRMJ"/>
    <property type="match status" value="1"/>
</dbReference>
<dbReference type="Gene3D" id="3.40.1280.10">
    <property type="match status" value="1"/>
</dbReference>
<keyword evidence="4" id="KW-0949">S-adenosyl-L-methionine</keyword>
<comment type="similarity">
    <text evidence="1">Belongs to the class IV-like SAM-binding methyltransferase superfamily. RNA methyltransferase TrmH family.</text>
</comment>
<proteinExistence type="inferred from homology"/>
<dbReference type="GO" id="GO:0008173">
    <property type="term" value="F:RNA methyltransferase activity"/>
    <property type="evidence" value="ECO:0007669"/>
    <property type="project" value="InterPro"/>
</dbReference>